<accession>A0A8J7FGC9</accession>
<gene>
    <name evidence="3" type="ORF">IOQ59_17905</name>
</gene>
<feature type="transmembrane region" description="Helical" evidence="1">
    <location>
        <begin position="89"/>
        <end position="108"/>
    </location>
</feature>
<dbReference type="RefSeq" id="WP_193954832.1">
    <property type="nucleotide sequence ID" value="NZ_JADEYS010000022.1"/>
</dbReference>
<organism evidence="3 4">
    <name type="scientific">Pontibacterium sinense</name>
    <dbReference type="NCBI Taxonomy" id="2781979"/>
    <lineage>
        <taxon>Bacteria</taxon>
        <taxon>Pseudomonadati</taxon>
        <taxon>Pseudomonadota</taxon>
        <taxon>Gammaproteobacteria</taxon>
        <taxon>Oceanospirillales</taxon>
        <taxon>Oceanospirillaceae</taxon>
        <taxon>Pontibacterium</taxon>
    </lineage>
</organism>
<feature type="transmembrane region" description="Helical" evidence="1">
    <location>
        <begin position="42"/>
        <end position="68"/>
    </location>
</feature>
<evidence type="ECO:0000313" key="3">
    <source>
        <dbReference type="EMBL" id="MBE9399139.1"/>
    </source>
</evidence>
<evidence type="ECO:0000256" key="1">
    <source>
        <dbReference type="SAM" id="Phobius"/>
    </source>
</evidence>
<sequence length="365" mass="40276">MDKDVSTVPHPTIHSIQYLRAVAALMVVFHHLIIQVDVYEAVLHSISVGAAGVDVFFVISGFVIWFVTYNKNMGAAEFFTKRVIRVVPIYWLITLVIAGAATAAPHLFKTTQFELTQLLQSLLFIPHYSLGLPGNVYPILVPGWTLNYEMFFYLVFGCLLVVPRQALLILLVAFIALVGAGFVMEPQNAILKTYTSGLLLEFVAGVFIAKAYTDGKLRRLPPLFGMVLLVLGTIGLLLTAEVNPFGPLRALYWGVPGVLMVLGVVIVEVNGRMFKSRALHLLGDASYSIYLTHILALGVYRMLWSKLVTPEATLLQMSAFVVGGLLVTIVGGLIFHIVVEKPLTRFLQQRLIKRKPVSVQSDQPA</sequence>
<keyword evidence="1" id="KW-0472">Membrane</keyword>
<feature type="domain" description="Acyltransferase 3" evidence="2">
    <location>
        <begin position="13"/>
        <end position="332"/>
    </location>
</feature>
<name>A0A8J7FGC9_9GAMM</name>
<dbReference type="Pfam" id="PF01757">
    <property type="entry name" value="Acyl_transf_3"/>
    <property type="match status" value="1"/>
</dbReference>
<feature type="transmembrane region" description="Helical" evidence="1">
    <location>
        <begin position="190"/>
        <end position="208"/>
    </location>
</feature>
<dbReference type="InterPro" id="IPR002656">
    <property type="entry name" value="Acyl_transf_3_dom"/>
</dbReference>
<dbReference type="EMBL" id="JADEYS010000022">
    <property type="protein sequence ID" value="MBE9399139.1"/>
    <property type="molecule type" value="Genomic_DNA"/>
</dbReference>
<dbReference type="InterPro" id="IPR050879">
    <property type="entry name" value="Acyltransferase_3"/>
</dbReference>
<keyword evidence="3" id="KW-0012">Acyltransferase</keyword>
<evidence type="ECO:0000259" key="2">
    <source>
        <dbReference type="Pfam" id="PF01757"/>
    </source>
</evidence>
<dbReference type="Proteomes" id="UP000640333">
    <property type="component" value="Unassembled WGS sequence"/>
</dbReference>
<dbReference type="GO" id="GO:0016747">
    <property type="term" value="F:acyltransferase activity, transferring groups other than amino-acyl groups"/>
    <property type="evidence" value="ECO:0007669"/>
    <property type="project" value="InterPro"/>
</dbReference>
<dbReference type="AlphaFoldDB" id="A0A8J7FGC9"/>
<feature type="transmembrane region" description="Helical" evidence="1">
    <location>
        <begin position="139"/>
        <end position="162"/>
    </location>
</feature>
<feature type="transmembrane region" description="Helical" evidence="1">
    <location>
        <begin position="250"/>
        <end position="269"/>
    </location>
</feature>
<protein>
    <submittedName>
        <fullName evidence="3">Acyltransferase</fullName>
    </submittedName>
</protein>
<keyword evidence="3" id="KW-0808">Transferase</keyword>
<evidence type="ECO:0000313" key="4">
    <source>
        <dbReference type="Proteomes" id="UP000640333"/>
    </source>
</evidence>
<keyword evidence="4" id="KW-1185">Reference proteome</keyword>
<feature type="transmembrane region" description="Helical" evidence="1">
    <location>
        <begin position="315"/>
        <end position="339"/>
    </location>
</feature>
<dbReference type="GO" id="GO:0000271">
    <property type="term" value="P:polysaccharide biosynthetic process"/>
    <property type="evidence" value="ECO:0007669"/>
    <property type="project" value="TreeGrafter"/>
</dbReference>
<feature type="transmembrane region" description="Helical" evidence="1">
    <location>
        <begin position="220"/>
        <end position="238"/>
    </location>
</feature>
<feature type="transmembrane region" description="Helical" evidence="1">
    <location>
        <begin position="281"/>
        <end position="303"/>
    </location>
</feature>
<reference evidence="3" key="1">
    <citation type="submission" date="2020-10" db="EMBL/GenBank/DDBJ databases">
        <title>Bacterium isolated from coastal waters sediment.</title>
        <authorList>
            <person name="Chen R.-J."/>
            <person name="Lu D.-C."/>
            <person name="Zhu K.-L."/>
            <person name="Du Z.-J."/>
        </authorList>
    </citation>
    <scope>NUCLEOTIDE SEQUENCE</scope>
    <source>
        <strain evidence="3">N1Y112</strain>
    </source>
</reference>
<dbReference type="GO" id="GO:0016020">
    <property type="term" value="C:membrane"/>
    <property type="evidence" value="ECO:0007669"/>
    <property type="project" value="TreeGrafter"/>
</dbReference>
<feature type="transmembrane region" description="Helical" evidence="1">
    <location>
        <begin position="167"/>
        <end position="184"/>
    </location>
</feature>
<feature type="transmembrane region" description="Helical" evidence="1">
    <location>
        <begin position="18"/>
        <end position="36"/>
    </location>
</feature>
<dbReference type="PANTHER" id="PTHR23028">
    <property type="entry name" value="ACETYLTRANSFERASE"/>
    <property type="match status" value="1"/>
</dbReference>
<dbReference type="PANTHER" id="PTHR23028:SF131">
    <property type="entry name" value="BLR2367 PROTEIN"/>
    <property type="match status" value="1"/>
</dbReference>
<keyword evidence="1" id="KW-1133">Transmembrane helix</keyword>
<keyword evidence="1" id="KW-0812">Transmembrane</keyword>
<proteinExistence type="predicted"/>
<comment type="caution">
    <text evidence="3">The sequence shown here is derived from an EMBL/GenBank/DDBJ whole genome shotgun (WGS) entry which is preliminary data.</text>
</comment>